<comment type="caution">
    <text evidence="15">The sequence shown here is derived from an EMBL/GenBank/DDBJ whole genome shotgun (WGS) entry which is preliminary data.</text>
</comment>
<keyword evidence="2" id="KW-1003">Cell membrane</keyword>
<keyword evidence="9 13" id="KW-0326">Glycosidase</keyword>
<dbReference type="SUPFAM" id="SSF51445">
    <property type="entry name" value="(Trans)glycosidases"/>
    <property type="match status" value="1"/>
</dbReference>
<evidence type="ECO:0000313" key="16">
    <source>
        <dbReference type="Proteomes" id="UP000052013"/>
    </source>
</evidence>
<name>A0A0R1SFA2_9LACO</name>
<keyword evidence="7" id="KW-0472">Membrane</keyword>
<keyword evidence="6" id="KW-1133">Transmembrane helix</keyword>
<dbReference type="PANTHER" id="PTHR31297">
    <property type="entry name" value="GLUCAN ENDO-1,6-BETA-GLUCOSIDASE B"/>
    <property type="match status" value="1"/>
</dbReference>
<evidence type="ECO:0000256" key="1">
    <source>
        <dbReference type="ARBA" id="ARBA00004401"/>
    </source>
</evidence>
<dbReference type="Proteomes" id="UP000052013">
    <property type="component" value="Unassembled WGS sequence"/>
</dbReference>
<sequence>MKIKGVNLGGWLVLEKWMAPQVFRGTQADDEYYLAQDLPNDIYQDRIAGHRLEFISERDFVEIAARGFNMVRIPVPYFIFGDRPPFIGCIDELDRAFTWAEHYDLKILIDLHTVPDSQNGFDNGGISGVCKWAQEPEEIDFALTVLERLSQRYGQRSGLFGIEVLNEPIGKKMWKTMDVPDRYPARDPQKAAGSQPISLSFLSDFYLKAYQRISINLAADKIVVFHDGFELNAWEDFFKQHRFNNVMLDTHQYLMTAEADGITQTVDSYIAYIQKLKSQITEVQKYVPVFVGEWTLFNSYAVGTDTQGGRNALQVDFNHSHKLTASELREVYQTLWQTQTEAWDEGVGYFYWTYKLLIDTVNDSGWYGWDSWDVSRAFNKGWITKNKEI</sequence>
<dbReference type="InterPro" id="IPR017853">
    <property type="entry name" value="GH"/>
</dbReference>
<dbReference type="STRING" id="1423739.FC85_GL002613"/>
<dbReference type="InterPro" id="IPR018247">
    <property type="entry name" value="EF_Hand_1_Ca_BS"/>
</dbReference>
<dbReference type="PATRIC" id="fig|1423739.3.peg.2709"/>
<comment type="similarity">
    <text evidence="13">Belongs to the glycosyl hydrolase 5 (cellulase A) family.</text>
</comment>
<comment type="subcellular location">
    <subcellularLocation>
        <location evidence="1">Cell membrane</location>
        <topology evidence="1">Single-pass type II membrane protein</topology>
    </subcellularLocation>
</comment>
<comment type="function">
    <text evidence="11">Glucosidase involved in the degradation of cellulosic biomass. Active on lichenan.</text>
</comment>
<evidence type="ECO:0000259" key="14">
    <source>
        <dbReference type="Pfam" id="PF00150"/>
    </source>
</evidence>
<accession>A0A0R1SFA2</accession>
<evidence type="ECO:0000256" key="12">
    <source>
        <dbReference type="ARBA" id="ARBA00041260"/>
    </source>
</evidence>
<evidence type="ECO:0000256" key="5">
    <source>
        <dbReference type="ARBA" id="ARBA00022968"/>
    </source>
</evidence>
<dbReference type="GO" id="GO:0008422">
    <property type="term" value="F:beta-glucosidase activity"/>
    <property type="evidence" value="ECO:0007669"/>
    <property type="project" value="TreeGrafter"/>
</dbReference>
<dbReference type="RefSeq" id="WP_186825059.1">
    <property type="nucleotide sequence ID" value="NZ_AZEY01000029.1"/>
</dbReference>
<feature type="domain" description="Glycoside hydrolase family 5" evidence="14">
    <location>
        <begin position="59"/>
        <end position="301"/>
    </location>
</feature>
<evidence type="ECO:0000256" key="6">
    <source>
        <dbReference type="ARBA" id="ARBA00022989"/>
    </source>
</evidence>
<gene>
    <name evidence="15" type="ORF">FC85_GL002613</name>
</gene>
<dbReference type="EMBL" id="AZEY01000029">
    <property type="protein sequence ID" value="KRL67756.1"/>
    <property type="molecule type" value="Genomic_DNA"/>
</dbReference>
<dbReference type="GO" id="GO:0071555">
    <property type="term" value="P:cell wall organization"/>
    <property type="evidence" value="ECO:0007669"/>
    <property type="project" value="UniProtKB-KW"/>
</dbReference>
<dbReference type="GO" id="GO:0005576">
    <property type="term" value="C:extracellular region"/>
    <property type="evidence" value="ECO:0007669"/>
    <property type="project" value="TreeGrafter"/>
</dbReference>
<keyword evidence="5" id="KW-0735">Signal-anchor</keyword>
<dbReference type="GO" id="GO:0009251">
    <property type="term" value="P:glucan catabolic process"/>
    <property type="evidence" value="ECO:0007669"/>
    <property type="project" value="TreeGrafter"/>
</dbReference>
<dbReference type="PANTHER" id="PTHR31297:SF34">
    <property type="entry name" value="GLUCAN 1,3-BETA-GLUCOSIDASE 2"/>
    <property type="match status" value="1"/>
</dbReference>
<evidence type="ECO:0000256" key="7">
    <source>
        <dbReference type="ARBA" id="ARBA00023136"/>
    </source>
</evidence>
<keyword evidence="10" id="KW-0961">Cell wall biogenesis/degradation</keyword>
<reference evidence="15 16" key="1">
    <citation type="journal article" date="2015" name="Genome Announc.">
        <title>Expanding the biotechnology potential of lactobacilli through comparative genomics of 213 strains and associated genera.</title>
        <authorList>
            <person name="Sun Z."/>
            <person name="Harris H.M."/>
            <person name="McCann A."/>
            <person name="Guo C."/>
            <person name="Argimon S."/>
            <person name="Zhang W."/>
            <person name="Yang X."/>
            <person name="Jeffery I.B."/>
            <person name="Cooney J.C."/>
            <person name="Kagawa T.F."/>
            <person name="Liu W."/>
            <person name="Song Y."/>
            <person name="Salvetti E."/>
            <person name="Wrobel A."/>
            <person name="Rasinkangas P."/>
            <person name="Parkhill J."/>
            <person name="Rea M.C."/>
            <person name="O'Sullivan O."/>
            <person name="Ritari J."/>
            <person name="Douillard F.P."/>
            <person name="Paul Ross R."/>
            <person name="Yang R."/>
            <person name="Briner A.E."/>
            <person name="Felis G.E."/>
            <person name="de Vos W.M."/>
            <person name="Barrangou R."/>
            <person name="Klaenhammer T.R."/>
            <person name="Caufield P.W."/>
            <person name="Cui Y."/>
            <person name="Zhang H."/>
            <person name="O'Toole P.W."/>
        </authorList>
    </citation>
    <scope>NUCLEOTIDE SEQUENCE [LARGE SCALE GENOMIC DNA]</scope>
    <source>
        <strain evidence="15 16">DSM 14421</strain>
    </source>
</reference>
<proteinExistence type="inferred from homology"/>
<dbReference type="Pfam" id="PF00150">
    <property type="entry name" value="Cellulase"/>
    <property type="match status" value="1"/>
</dbReference>
<evidence type="ECO:0000256" key="9">
    <source>
        <dbReference type="ARBA" id="ARBA00023295"/>
    </source>
</evidence>
<evidence type="ECO:0000313" key="15">
    <source>
        <dbReference type="EMBL" id="KRL67756.1"/>
    </source>
</evidence>
<dbReference type="PROSITE" id="PS00018">
    <property type="entry name" value="EF_HAND_1"/>
    <property type="match status" value="1"/>
</dbReference>
<dbReference type="Gene3D" id="3.20.20.80">
    <property type="entry name" value="Glycosidases"/>
    <property type="match status" value="1"/>
</dbReference>
<evidence type="ECO:0000256" key="3">
    <source>
        <dbReference type="ARBA" id="ARBA00022692"/>
    </source>
</evidence>
<dbReference type="InterPro" id="IPR050386">
    <property type="entry name" value="Glycosyl_hydrolase_5"/>
</dbReference>
<organism evidence="15 16">
    <name type="scientific">Lentilactobacillus diolivorans DSM 14421</name>
    <dbReference type="NCBI Taxonomy" id="1423739"/>
    <lineage>
        <taxon>Bacteria</taxon>
        <taxon>Bacillati</taxon>
        <taxon>Bacillota</taxon>
        <taxon>Bacilli</taxon>
        <taxon>Lactobacillales</taxon>
        <taxon>Lactobacillaceae</taxon>
        <taxon>Lentilactobacillus</taxon>
    </lineage>
</organism>
<dbReference type="GO" id="GO:0005886">
    <property type="term" value="C:plasma membrane"/>
    <property type="evidence" value="ECO:0007669"/>
    <property type="project" value="UniProtKB-SubCell"/>
</dbReference>
<dbReference type="AlphaFoldDB" id="A0A0R1SFA2"/>
<keyword evidence="3" id="KW-0812">Transmembrane</keyword>
<evidence type="ECO:0000256" key="8">
    <source>
        <dbReference type="ARBA" id="ARBA00023180"/>
    </source>
</evidence>
<dbReference type="GO" id="GO:0009986">
    <property type="term" value="C:cell surface"/>
    <property type="evidence" value="ECO:0007669"/>
    <property type="project" value="TreeGrafter"/>
</dbReference>
<keyword evidence="8" id="KW-0325">Glycoprotein</keyword>
<protein>
    <recommendedName>
        <fullName evidence="12">Exo-1,3-beta-glucanase D</fullName>
    </recommendedName>
</protein>
<evidence type="ECO:0000256" key="11">
    <source>
        <dbReference type="ARBA" id="ARBA00037126"/>
    </source>
</evidence>
<evidence type="ECO:0000256" key="4">
    <source>
        <dbReference type="ARBA" id="ARBA00022801"/>
    </source>
</evidence>
<dbReference type="InterPro" id="IPR001547">
    <property type="entry name" value="Glyco_hydro_5"/>
</dbReference>
<keyword evidence="4 13" id="KW-0378">Hydrolase</keyword>
<evidence type="ECO:0000256" key="13">
    <source>
        <dbReference type="RuleBase" id="RU361153"/>
    </source>
</evidence>
<evidence type="ECO:0000256" key="2">
    <source>
        <dbReference type="ARBA" id="ARBA00022475"/>
    </source>
</evidence>
<evidence type="ECO:0000256" key="10">
    <source>
        <dbReference type="ARBA" id="ARBA00023316"/>
    </source>
</evidence>